<dbReference type="EMBL" id="MU154662">
    <property type="protein sequence ID" value="KAF9489731.1"/>
    <property type="molecule type" value="Genomic_DNA"/>
</dbReference>
<proteinExistence type="predicted"/>
<name>A0A9P5ZLI5_PLEER</name>
<organism evidence="1 2">
    <name type="scientific">Pleurotus eryngii</name>
    <name type="common">Boletus of the steppes</name>
    <dbReference type="NCBI Taxonomy" id="5323"/>
    <lineage>
        <taxon>Eukaryota</taxon>
        <taxon>Fungi</taxon>
        <taxon>Dikarya</taxon>
        <taxon>Basidiomycota</taxon>
        <taxon>Agaricomycotina</taxon>
        <taxon>Agaricomycetes</taxon>
        <taxon>Agaricomycetidae</taxon>
        <taxon>Agaricales</taxon>
        <taxon>Pleurotineae</taxon>
        <taxon>Pleurotaceae</taxon>
        <taxon>Pleurotus</taxon>
    </lineage>
</organism>
<sequence length="479" mass="52637">MGSVANTHLGGMSGTIISQGAGRPTRICLFFDHAGASPEMVEVEVSRPLARVSSPQSLNFEHLLPNPASPAVIHDGGCEQFELRGEEATTEEHRTVVFTCFVVKPTSPGHLNGQPKNNALVQWLHTDLVWHGNMVVVAHTDGAVMDFTNELASLCREVFTRLLRTQPLHKAIINLQQPACASRCDHRQECGATADSDSQASLVVQAQEILLDIFGRVSFAGLSSISRASRRFRRLVRVVMKERVEMALVPFFPTAVIPLFFQQLRWARGLMFGDVPLQVVVGRRWPCKDLHISVPYEDRVDMLLWLSANGYPDSTTMDGHFAGCKTYALAHQKMEDVRVLLSVSYDSHTWRPSLACRTSAGATVLTSAGVYCCFTELAERGIVVSSSPAGREHYVAAGFVFSENGAGRTEGCGLMCSRRLRRLDVPDGIDVLNWGGMDGALGMCLCERAQSRAHLQWSISNMGECRNKHCGYQGTSVFV</sequence>
<reference evidence="1" key="1">
    <citation type="submission" date="2020-11" db="EMBL/GenBank/DDBJ databases">
        <authorList>
            <consortium name="DOE Joint Genome Institute"/>
            <person name="Ahrendt S."/>
            <person name="Riley R."/>
            <person name="Andreopoulos W."/>
            <person name="Labutti K."/>
            <person name="Pangilinan J."/>
            <person name="Ruiz-Duenas F.J."/>
            <person name="Barrasa J.M."/>
            <person name="Sanchez-Garcia M."/>
            <person name="Camarero S."/>
            <person name="Miyauchi S."/>
            <person name="Serrano A."/>
            <person name="Linde D."/>
            <person name="Babiker R."/>
            <person name="Drula E."/>
            <person name="Ayuso-Fernandez I."/>
            <person name="Pacheco R."/>
            <person name="Padilla G."/>
            <person name="Ferreira P."/>
            <person name="Barriuso J."/>
            <person name="Kellner H."/>
            <person name="Castanera R."/>
            <person name="Alfaro M."/>
            <person name="Ramirez L."/>
            <person name="Pisabarro A.G."/>
            <person name="Kuo A."/>
            <person name="Tritt A."/>
            <person name="Lipzen A."/>
            <person name="He G."/>
            <person name="Yan M."/>
            <person name="Ng V."/>
            <person name="Cullen D."/>
            <person name="Martin F."/>
            <person name="Rosso M.-N."/>
            <person name="Henrissat B."/>
            <person name="Hibbett D."/>
            <person name="Martinez A.T."/>
            <person name="Grigoriev I.V."/>
        </authorList>
    </citation>
    <scope>NUCLEOTIDE SEQUENCE</scope>
    <source>
        <strain evidence="1">ATCC 90797</strain>
    </source>
</reference>
<dbReference type="Proteomes" id="UP000807025">
    <property type="component" value="Unassembled WGS sequence"/>
</dbReference>
<gene>
    <name evidence="1" type="ORF">BDN71DRAFT_1511879</name>
</gene>
<accession>A0A9P5ZLI5</accession>
<keyword evidence="2" id="KW-1185">Reference proteome</keyword>
<dbReference type="AlphaFoldDB" id="A0A9P5ZLI5"/>
<protein>
    <recommendedName>
        <fullName evidence="3">F-box domain-containing protein</fullName>
    </recommendedName>
</protein>
<evidence type="ECO:0000313" key="2">
    <source>
        <dbReference type="Proteomes" id="UP000807025"/>
    </source>
</evidence>
<comment type="caution">
    <text evidence="1">The sequence shown here is derived from an EMBL/GenBank/DDBJ whole genome shotgun (WGS) entry which is preliminary data.</text>
</comment>
<evidence type="ECO:0008006" key="3">
    <source>
        <dbReference type="Google" id="ProtNLM"/>
    </source>
</evidence>
<evidence type="ECO:0000313" key="1">
    <source>
        <dbReference type="EMBL" id="KAF9489731.1"/>
    </source>
</evidence>